<evidence type="ECO:0000313" key="2">
    <source>
        <dbReference type="Proteomes" id="UP000075809"/>
    </source>
</evidence>
<reference evidence="1 2" key="1">
    <citation type="submission" date="2015-09" db="EMBL/GenBank/DDBJ databases">
        <title>Trachymyrmex zeteki WGS genome.</title>
        <authorList>
            <person name="Nygaard S."/>
            <person name="Hu H."/>
            <person name="Boomsma J."/>
            <person name="Zhang G."/>
        </authorList>
    </citation>
    <scope>NUCLEOTIDE SEQUENCE [LARGE SCALE GENOMIC DNA]</scope>
    <source>
        <strain evidence="1">Tzet28-1</strain>
        <tissue evidence="1">Whole body</tissue>
    </source>
</reference>
<organism evidence="1 2">
    <name type="scientific">Mycetomoellerius zeteki</name>
    <dbReference type="NCBI Taxonomy" id="64791"/>
    <lineage>
        <taxon>Eukaryota</taxon>
        <taxon>Metazoa</taxon>
        <taxon>Ecdysozoa</taxon>
        <taxon>Arthropoda</taxon>
        <taxon>Hexapoda</taxon>
        <taxon>Insecta</taxon>
        <taxon>Pterygota</taxon>
        <taxon>Neoptera</taxon>
        <taxon>Endopterygota</taxon>
        <taxon>Hymenoptera</taxon>
        <taxon>Apocrita</taxon>
        <taxon>Aculeata</taxon>
        <taxon>Formicoidea</taxon>
        <taxon>Formicidae</taxon>
        <taxon>Myrmicinae</taxon>
        <taxon>Mycetomoellerius</taxon>
    </lineage>
</organism>
<proteinExistence type="predicted"/>
<accession>A0A151XKB6</accession>
<keyword evidence="2" id="KW-1185">Reference proteome</keyword>
<gene>
    <name evidence="1" type="ORF">ALC60_00165</name>
</gene>
<dbReference type="EMBL" id="KQ982042">
    <property type="protein sequence ID" value="KYQ60771.1"/>
    <property type="molecule type" value="Genomic_DNA"/>
</dbReference>
<name>A0A151XKB6_9HYME</name>
<sequence length="147" mass="17216">MRRPVVEFNLLDIRCERITSLKDLNEILFQIDNLNVCKGAINVSDNDLVTSDYALACKDSIETWRHNKCSLLVADSEICPLCPNVKRLIQRKRRRLNSLNVHSDVKRIRLAVSLPQIIQYFIGMRMRQHAIQINSEKEKLNQMKKKR</sequence>
<protein>
    <submittedName>
        <fullName evidence="1">Uncharacterized protein</fullName>
    </submittedName>
</protein>
<dbReference type="Proteomes" id="UP000075809">
    <property type="component" value="Unassembled WGS sequence"/>
</dbReference>
<dbReference type="AlphaFoldDB" id="A0A151XKB6"/>
<evidence type="ECO:0000313" key="1">
    <source>
        <dbReference type="EMBL" id="KYQ60771.1"/>
    </source>
</evidence>